<reference evidence="5 6" key="1">
    <citation type="submission" date="2016-01" db="EMBL/GenBank/DDBJ databases">
        <authorList>
            <person name="Regsiter A."/>
            <person name="william w."/>
        </authorList>
    </citation>
    <scope>NUCLEOTIDE SEQUENCE [LARGE SCALE GENOMIC DNA]</scope>
    <source>
        <strain evidence="5 6">B6</strain>
    </source>
</reference>
<dbReference type="RefSeq" id="WP_080868888.1">
    <property type="nucleotide sequence ID" value="NZ_LT009760.1"/>
</dbReference>
<feature type="domain" description="HTH lacI-type" evidence="4">
    <location>
        <begin position="2"/>
        <end position="56"/>
    </location>
</feature>
<dbReference type="GO" id="GO:0003700">
    <property type="term" value="F:DNA-binding transcription factor activity"/>
    <property type="evidence" value="ECO:0007669"/>
    <property type="project" value="TreeGrafter"/>
</dbReference>
<dbReference type="Gene3D" id="3.40.50.2300">
    <property type="match status" value="2"/>
</dbReference>
<keyword evidence="2" id="KW-0238">DNA-binding</keyword>
<dbReference type="Gene3D" id="1.10.260.40">
    <property type="entry name" value="lambda repressor-like DNA-binding domains"/>
    <property type="match status" value="1"/>
</dbReference>
<dbReference type="SUPFAM" id="SSF47413">
    <property type="entry name" value="lambda repressor-like DNA-binding domains"/>
    <property type="match status" value="1"/>
</dbReference>
<protein>
    <submittedName>
        <fullName evidence="5">Transcriptional regulator</fullName>
    </submittedName>
</protein>
<dbReference type="InterPro" id="IPR046335">
    <property type="entry name" value="LacI/GalR-like_sensor"/>
</dbReference>
<dbReference type="Pfam" id="PF13377">
    <property type="entry name" value="Peripla_BP_3"/>
    <property type="match status" value="1"/>
</dbReference>
<evidence type="ECO:0000256" key="1">
    <source>
        <dbReference type="ARBA" id="ARBA00023015"/>
    </source>
</evidence>
<gene>
    <name evidence="5" type="ORF">AGR4A_pAt30182</name>
</gene>
<proteinExistence type="predicted"/>
<dbReference type="EMBL" id="FCNL01000042">
    <property type="protein sequence ID" value="CVI25367.1"/>
    <property type="molecule type" value="Genomic_DNA"/>
</dbReference>
<evidence type="ECO:0000313" key="5">
    <source>
        <dbReference type="EMBL" id="CVI25367.1"/>
    </source>
</evidence>
<dbReference type="PROSITE" id="PS50932">
    <property type="entry name" value="HTH_LACI_2"/>
    <property type="match status" value="1"/>
</dbReference>
<sequence>MASIKTIAKLANTSVSSVSRVLNNNGYVSAEVREKVENAIKTLNYRPSSGARVLRSGRSLLVGVLLPTLDVQFFGILAHTMEQALFDLGYQTFICSTAESGEHELRYIAMLLSHRVDGVIVASAHEEFEHFSEFKTNNIPIVAVDRDLNGLESDMVAVDHEKGGRMMAEHLLKLGHQRIAVVGAPAHSQPIRRRIAGITDALRNAGLEPFAVEIGSKHNFEETYRLASSVIGRPERPTAIIGTTDIAAIGTIHAAHDAGLSIPKDISIIGFDDIPSAAFVLPKLTTVAQPIRELGRSAVARLHRLMSGNQAIADQDVPPLRLVIRETTAPVADCRKSEAANVEK</sequence>
<dbReference type="InterPro" id="IPR000843">
    <property type="entry name" value="HTH_LacI"/>
</dbReference>
<comment type="caution">
    <text evidence="5">The sequence shown here is derived from an EMBL/GenBank/DDBJ whole genome shotgun (WGS) entry which is preliminary data.</text>
</comment>
<evidence type="ECO:0000313" key="6">
    <source>
        <dbReference type="Proteomes" id="UP000192074"/>
    </source>
</evidence>
<dbReference type="GO" id="GO:0000976">
    <property type="term" value="F:transcription cis-regulatory region binding"/>
    <property type="evidence" value="ECO:0007669"/>
    <property type="project" value="TreeGrafter"/>
</dbReference>
<dbReference type="Proteomes" id="UP000192074">
    <property type="component" value="Unassembled WGS sequence"/>
</dbReference>
<dbReference type="PANTHER" id="PTHR30146">
    <property type="entry name" value="LACI-RELATED TRANSCRIPTIONAL REPRESSOR"/>
    <property type="match status" value="1"/>
</dbReference>
<evidence type="ECO:0000256" key="2">
    <source>
        <dbReference type="ARBA" id="ARBA00023125"/>
    </source>
</evidence>
<keyword evidence="1" id="KW-0805">Transcription regulation</keyword>
<evidence type="ECO:0000259" key="4">
    <source>
        <dbReference type="PROSITE" id="PS50932"/>
    </source>
</evidence>
<accession>A0A822VBQ7</accession>
<dbReference type="SUPFAM" id="SSF53822">
    <property type="entry name" value="Periplasmic binding protein-like I"/>
    <property type="match status" value="1"/>
</dbReference>
<dbReference type="InterPro" id="IPR010982">
    <property type="entry name" value="Lambda_DNA-bd_dom_sf"/>
</dbReference>
<organism evidence="5 6">
    <name type="scientific">Agrobacterium tumefaciens str. B6</name>
    <dbReference type="NCBI Taxonomy" id="1183423"/>
    <lineage>
        <taxon>Bacteria</taxon>
        <taxon>Pseudomonadati</taxon>
        <taxon>Pseudomonadota</taxon>
        <taxon>Alphaproteobacteria</taxon>
        <taxon>Hyphomicrobiales</taxon>
        <taxon>Rhizobiaceae</taxon>
        <taxon>Rhizobium/Agrobacterium group</taxon>
        <taxon>Agrobacterium</taxon>
        <taxon>Agrobacterium tumefaciens complex</taxon>
    </lineage>
</organism>
<keyword evidence="3" id="KW-0804">Transcription</keyword>
<dbReference type="AlphaFoldDB" id="A0A822VBQ7"/>
<dbReference type="SMART" id="SM00354">
    <property type="entry name" value="HTH_LACI"/>
    <property type="match status" value="1"/>
</dbReference>
<dbReference type="CDD" id="cd06267">
    <property type="entry name" value="PBP1_LacI_sugar_binding-like"/>
    <property type="match status" value="1"/>
</dbReference>
<dbReference type="InterPro" id="IPR028082">
    <property type="entry name" value="Peripla_BP_I"/>
</dbReference>
<evidence type="ECO:0000256" key="3">
    <source>
        <dbReference type="ARBA" id="ARBA00023163"/>
    </source>
</evidence>
<dbReference type="Pfam" id="PF00356">
    <property type="entry name" value="LacI"/>
    <property type="match status" value="1"/>
</dbReference>
<dbReference type="PANTHER" id="PTHR30146:SF109">
    <property type="entry name" value="HTH-TYPE TRANSCRIPTIONAL REGULATOR GALS"/>
    <property type="match status" value="1"/>
</dbReference>
<name>A0A822VBQ7_AGRTU</name>
<dbReference type="CDD" id="cd01392">
    <property type="entry name" value="HTH_LacI"/>
    <property type="match status" value="1"/>
</dbReference>